<evidence type="ECO:0000256" key="6">
    <source>
        <dbReference type="PIRSR" id="PIRSR005096-1"/>
    </source>
</evidence>
<evidence type="ECO:0000256" key="4">
    <source>
        <dbReference type="ARBA" id="ARBA00023277"/>
    </source>
</evidence>
<evidence type="ECO:0000256" key="3">
    <source>
        <dbReference type="ARBA" id="ARBA00023235"/>
    </source>
</evidence>
<evidence type="ECO:0000256" key="5">
    <source>
        <dbReference type="PIRNR" id="PIRNR005096"/>
    </source>
</evidence>
<evidence type="ECO:0000256" key="2">
    <source>
        <dbReference type="ARBA" id="ARBA00006206"/>
    </source>
</evidence>
<dbReference type="InterPro" id="IPR011013">
    <property type="entry name" value="Gal_mutarotase_sf_dom"/>
</dbReference>
<dbReference type="STRING" id="34004.SAMN04488021_11953"/>
<dbReference type="GO" id="GO:0033499">
    <property type="term" value="P:galactose catabolic process via UDP-galactose, Leloir pathway"/>
    <property type="evidence" value="ECO:0007669"/>
    <property type="project" value="TreeGrafter"/>
</dbReference>
<dbReference type="PANTHER" id="PTHR10091">
    <property type="entry name" value="ALDOSE-1-EPIMERASE"/>
    <property type="match status" value="1"/>
</dbReference>
<evidence type="ECO:0000313" key="9">
    <source>
        <dbReference type="EMBL" id="SFH57540.1"/>
    </source>
</evidence>
<feature type="binding site" evidence="8">
    <location>
        <begin position="172"/>
        <end position="174"/>
    </location>
    <ligand>
        <name>beta-D-galactose</name>
        <dbReference type="ChEBI" id="CHEBI:27667"/>
    </ligand>
</feature>
<dbReference type="GO" id="GO:0030246">
    <property type="term" value="F:carbohydrate binding"/>
    <property type="evidence" value="ECO:0007669"/>
    <property type="project" value="InterPro"/>
</dbReference>
<dbReference type="UniPathway" id="UPA00242"/>
<proteinExistence type="inferred from homology"/>
<feature type="binding site" evidence="7">
    <location>
        <position position="234"/>
    </location>
    <ligand>
        <name>beta-D-galactose</name>
        <dbReference type="ChEBI" id="CHEBI:27667"/>
    </ligand>
</feature>
<name>A0A1I3B5R0_9RHOB</name>
<evidence type="ECO:0000256" key="7">
    <source>
        <dbReference type="PIRSR" id="PIRSR005096-2"/>
    </source>
</evidence>
<evidence type="ECO:0000256" key="8">
    <source>
        <dbReference type="PIRSR" id="PIRSR005096-3"/>
    </source>
</evidence>
<dbReference type="GO" id="GO:0006006">
    <property type="term" value="P:glucose metabolic process"/>
    <property type="evidence" value="ECO:0007669"/>
    <property type="project" value="TreeGrafter"/>
</dbReference>
<dbReference type="SUPFAM" id="SSF74650">
    <property type="entry name" value="Galactose mutarotase-like"/>
    <property type="match status" value="1"/>
</dbReference>
<feature type="active site" description="Proton acceptor" evidence="6">
    <location>
        <position position="298"/>
    </location>
</feature>
<dbReference type="PIRSF" id="PIRSF005096">
    <property type="entry name" value="GALM"/>
    <property type="match status" value="1"/>
</dbReference>
<dbReference type="Proteomes" id="UP000183635">
    <property type="component" value="Unassembled WGS sequence"/>
</dbReference>
<evidence type="ECO:0000256" key="1">
    <source>
        <dbReference type="ARBA" id="ARBA00005028"/>
    </source>
</evidence>
<dbReference type="InterPro" id="IPR015443">
    <property type="entry name" value="Aldose_1-epimerase"/>
</dbReference>
<dbReference type="Gene3D" id="2.70.98.10">
    <property type="match status" value="1"/>
</dbReference>
<dbReference type="GO" id="GO:0005737">
    <property type="term" value="C:cytoplasm"/>
    <property type="evidence" value="ECO:0007669"/>
    <property type="project" value="TreeGrafter"/>
</dbReference>
<comment type="similarity">
    <text evidence="2 5">Belongs to the aldose epimerase family.</text>
</comment>
<keyword evidence="3 5" id="KW-0413">Isomerase</keyword>
<sequence length="338" mass="36434">MIRRPFGTLPDGRAVTRATISGHGLTASVITLGASLQDLRLDGVAHPLVLGFPELRPYLGEGRYCGAVVGRYANRIAHGRAVLDGQALDLDRNQDGRNMLHGGSDGSGTRNWVLAEQTEASVALADLLPDGHMGFPGAMPVRAIYQILPGPTLQLTITATTDRTSLCNFAQHSYFNLDGSDTVADHRLTVPATSYLPVDADLIPLGPPAPVGGTPLDFRRPVRLGDRLEGPPIDHNLCLAPERRRLPRRAAVLQAGAVRMQLHSTEPGLQIYPANHFSPGAPGLAGRPYGRHTGVALESQLWPDAPNRPDYPSARILQGQIYRQVTLLRFQHPAKVDA</sequence>
<dbReference type="CDD" id="cd09019">
    <property type="entry name" value="galactose_mutarotase_like"/>
    <property type="match status" value="1"/>
</dbReference>
<gene>
    <name evidence="9" type="ORF">SAMN04488021_11953</name>
</gene>
<keyword evidence="10" id="KW-1185">Reference proteome</keyword>
<comment type="catalytic activity">
    <reaction evidence="5">
        <text>alpha-D-glucose = beta-D-glucose</text>
        <dbReference type="Rhea" id="RHEA:10264"/>
        <dbReference type="ChEBI" id="CHEBI:15903"/>
        <dbReference type="ChEBI" id="CHEBI:17925"/>
        <dbReference type="EC" id="5.1.3.3"/>
    </reaction>
</comment>
<evidence type="ECO:0000313" key="10">
    <source>
        <dbReference type="Proteomes" id="UP000183635"/>
    </source>
</evidence>
<dbReference type="RefSeq" id="WP_074968314.1">
    <property type="nucleotide sequence ID" value="NZ_CBCRYP010000020.1"/>
</dbReference>
<dbReference type="Pfam" id="PF01263">
    <property type="entry name" value="Aldose_epim"/>
    <property type="match status" value="1"/>
</dbReference>
<dbReference type="EC" id="5.1.3.3" evidence="5"/>
<dbReference type="EMBL" id="FOPU01000019">
    <property type="protein sequence ID" value="SFH57540.1"/>
    <property type="molecule type" value="Genomic_DNA"/>
</dbReference>
<feature type="active site" description="Proton donor" evidence="6">
    <location>
        <position position="172"/>
    </location>
</feature>
<reference evidence="9 10" key="1">
    <citation type="submission" date="2016-10" db="EMBL/GenBank/DDBJ databases">
        <authorList>
            <person name="de Groot N.N."/>
        </authorList>
    </citation>
    <scope>NUCLEOTIDE SEQUENCE [LARGE SCALE GENOMIC DNA]</scope>
    <source>
        <strain evidence="9 10">DSM 8537</strain>
    </source>
</reference>
<dbReference type="InterPro" id="IPR047215">
    <property type="entry name" value="Galactose_mutarotase-like"/>
</dbReference>
<feature type="binding site" evidence="8">
    <location>
        <begin position="74"/>
        <end position="75"/>
    </location>
    <ligand>
        <name>beta-D-galactose</name>
        <dbReference type="ChEBI" id="CHEBI:27667"/>
    </ligand>
</feature>
<dbReference type="InterPro" id="IPR014718">
    <property type="entry name" value="GH-type_carb-bd"/>
</dbReference>
<comment type="pathway">
    <text evidence="1 5">Carbohydrate metabolism; hexose metabolism.</text>
</comment>
<dbReference type="AlphaFoldDB" id="A0A1I3B5R0"/>
<organism evidence="9 10">
    <name type="scientific">Paracoccus aminovorans</name>
    <dbReference type="NCBI Taxonomy" id="34004"/>
    <lineage>
        <taxon>Bacteria</taxon>
        <taxon>Pseudomonadati</taxon>
        <taxon>Pseudomonadota</taxon>
        <taxon>Alphaproteobacteria</taxon>
        <taxon>Rhodobacterales</taxon>
        <taxon>Paracoccaceae</taxon>
        <taxon>Paracoccus</taxon>
    </lineage>
</organism>
<protein>
    <recommendedName>
        <fullName evidence="5">Aldose 1-epimerase</fullName>
        <ecNumber evidence="5">5.1.3.3</ecNumber>
    </recommendedName>
</protein>
<dbReference type="GO" id="GO:0004034">
    <property type="term" value="F:aldose 1-epimerase activity"/>
    <property type="evidence" value="ECO:0007669"/>
    <property type="project" value="UniProtKB-EC"/>
</dbReference>
<dbReference type="PANTHER" id="PTHR10091:SF0">
    <property type="entry name" value="GALACTOSE MUTAROTASE"/>
    <property type="match status" value="1"/>
</dbReference>
<dbReference type="InterPro" id="IPR008183">
    <property type="entry name" value="Aldose_1/G6P_1-epimerase"/>
</dbReference>
<keyword evidence="4 5" id="KW-0119">Carbohydrate metabolism</keyword>
<accession>A0A1I3B5R0</accession>